<keyword evidence="1" id="KW-0812">Transmembrane</keyword>
<dbReference type="PANTHER" id="PTHR24305">
    <property type="entry name" value="CYTOCHROME P450"/>
    <property type="match status" value="1"/>
</dbReference>
<feature type="transmembrane region" description="Helical" evidence="1">
    <location>
        <begin position="34"/>
        <end position="53"/>
    </location>
</feature>
<dbReference type="SUPFAM" id="SSF48264">
    <property type="entry name" value="Cytochrome P450"/>
    <property type="match status" value="1"/>
</dbReference>
<dbReference type="Gene3D" id="1.10.630.10">
    <property type="entry name" value="Cytochrome P450"/>
    <property type="match status" value="1"/>
</dbReference>
<dbReference type="InterPro" id="IPR002401">
    <property type="entry name" value="Cyt_P450_E_grp-I"/>
</dbReference>
<dbReference type="InterPro" id="IPR036396">
    <property type="entry name" value="Cyt_P450_sf"/>
</dbReference>
<reference evidence="2 3" key="1">
    <citation type="submission" date="2024-07" db="EMBL/GenBank/DDBJ databases">
        <title>Draft sequence of the Neodothiora populina.</title>
        <authorList>
            <person name="Drown D.D."/>
            <person name="Schuette U.S."/>
            <person name="Buechlein A.B."/>
            <person name="Rusch D.R."/>
            <person name="Winton L.W."/>
            <person name="Adams G.A."/>
        </authorList>
    </citation>
    <scope>NUCLEOTIDE SEQUENCE [LARGE SCALE GENOMIC DNA]</scope>
    <source>
        <strain evidence="2 3">CPC 39397</strain>
    </source>
</reference>
<dbReference type="PANTHER" id="PTHR24305:SF227">
    <property type="entry name" value="P450, PUTATIVE (EUROFUNG)-RELATED"/>
    <property type="match status" value="1"/>
</dbReference>
<keyword evidence="3" id="KW-1185">Reference proteome</keyword>
<dbReference type="EMBL" id="JBFMKM010000014">
    <property type="protein sequence ID" value="KAL1297814.1"/>
    <property type="molecule type" value="Genomic_DNA"/>
</dbReference>
<dbReference type="InterPro" id="IPR050121">
    <property type="entry name" value="Cytochrome_P450_monoxygenase"/>
</dbReference>
<evidence type="ECO:0000313" key="2">
    <source>
        <dbReference type="EMBL" id="KAL1297814.1"/>
    </source>
</evidence>
<dbReference type="CDD" id="cd11069">
    <property type="entry name" value="CYP_FUM15-like"/>
    <property type="match status" value="1"/>
</dbReference>
<dbReference type="InterPro" id="IPR001128">
    <property type="entry name" value="Cyt_P450"/>
</dbReference>
<evidence type="ECO:0000313" key="3">
    <source>
        <dbReference type="Proteomes" id="UP001562354"/>
    </source>
</evidence>
<evidence type="ECO:0000256" key="1">
    <source>
        <dbReference type="SAM" id="Phobius"/>
    </source>
</evidence>
<dbReference type="GeneID" id="95980042"/>
<organism evidence="2 3">
    <name type="scientific">Neodothiora populina</name>
    <dbReference type="NCBI Taxonomy" id="2781224"/>
    <lineage>
        <taxon>Eukaryota</taxon>
        <taxon>Fungi</taxon>
        <taxon>Dikarya</taxon>
        <taxon>Ascomycota</taxon>
        <taxon>Pezizomycotina</taxon>
        <taxon>Dothideomycetes</taxon>
        <taxon>Dothideomycetidae</taxon>
        <taxon>Dothideales</taxon>
        <taxon>Dothioraceae</taxon>
        <taxon>Neodothiora</taxon>
    </lineage>
</organism>
<protein>
    <recommendedName>
        <fullName evidence="4">Cytochrome P450 monooxygenase</fullName>
    </recommendedName>
</protein>
<sequence>MAPTLWILGVSLGAAVVSERVIPASNGQSHYARTAVVLAIVQVLAWIAWRVVIWPKLFSPLRRLPTPPGAHYFLGHGRIILQKASGEPMREWIDTVPNDGLIYYLNWLNMERVLLTNPNTLAEVLTLKNYEFIKPAHFRTVLGRILGVGVLLAEGDEHKRQRKNLMPAFAFRHIRDLCPLFWTKSVEMIEGISEAITQPAIDAEKSSNIIEAGDWSSRATLDIIGLAGMGQDFGAIKDPSNKLSRTYKAVFTPPRSARILGIIGLFVPIWLLQRLPIKRNQELSEASEVIKQTCRDSITTKKAKMESGEKSELDILSVALESGGFTDEDLVSQMMTFLAAGHETTSSAFTWTLYYLCKYPEVQKKMREEIRQVLPSPRASRDQVTAKDLDNCRYINAVCNEVLRVMPPVSLTMRVAANDATINGQLIPKDTTVVVAPYAVNTSAPLWGHDSKEFKPERWLAPGQAGKGGAESNYSFLTFLHGPRSCIGQAFSKLELVALLGAFVGRFEAEFRDEGFEAEIQGGITSRPKGGLWLKVKDTGDW</sequence>
<dbReference type="Pfam" id="PF00067">
    <property type="entry name" value="p450"/>
    <property type="match status" value="1"/>
</dbReference>
<dbReference type="PRINTS" id="PR00385">
    <property type="entry name" value="P450"/>
</dbReference>
<evidence type="ECO:0008006" key="4">
    <source>
        <dbReference type="Google" id="ProtNLM"/>
    </source>
</evidence>
<comment type="caution">
    <text evidence="2">The sequence shown here is derived from an EMBL/GenBank/DDBJ whole genome shotgun (WGS) entry which is preliminary data.</text>
</comment>
<accession>A0ABR3P585</accession>
<keyword evidence="1" id="KW-0472">Membrane</keyword>
<dbReference type="PRINTS" id="PR00463">
    <property type="entry name" value="EP450I"/>
</dbReference>
<name>A0ABR3P585_9PEZI</name>
<keyword evidence="1" id="KW-1133">Transmembrane helix</keyword>
<dbReference type="RefSeq" id="XP_069197496.1">
    <property type="nucleotide sequence ID" value="XM_069346287.1"/>
</dbReference>
<gene>
    <name evidence="2" type="ORF">AAFC00_006343</name>
</gene>
<proteinExistence type="predicted"/>
<dbReference type="Proteomes" id="UP001562354">
    <property type="component" value="Unassembled WGS sequence"/>
</dbReference>